<proteinExistence type="inferred from homology"/>
<evidence type="ECO:0000256" key="1">
    <source>
        <dbReference type="ARBA" id="ARBA00000085"/>
    </source>
</evidence>
<dbReference type="PANTHER" id="PTHR43711:SF1">
    <property type="entry name" value="HISTIDINE KINASE 1"/>
    <property type="match status" value="1"/>
</dbReference>
<reference evidence="10 11" key="1">
    <citation type="submission" date="2019-12" db="EMBL/GenBank/DDBJ databases">
        <title>Defluviitalea raffinosedens, isolated from a biogas fermenter, genome sequencing and characterization.</title>
        <authorList>
            <person name="Rettenmaier R."/>
            <person name="Schneider M."/>
            <person name="Neuhaus K."/>
            <person name="Liebl W."/>
            <person name="Zverlov V."/>
        </authorList>
    </citation>
    <scope>NUCLEOTIDE SEQUENCE [LARGE SCALE GENOMIC DNA]</scope>
    <source>
        <strain evidence="10 11">249c-K6</strain>
    </source>
</reference>
<dbReference type="SMART" id="SM00387">
    <property type="entry name" value="HATPase_c"/>
    <property type="match status" value="1"/>
</dbReference>
<keyword evidence="11" id="KW-1185">Reference proteome</keyword>
<dbReference type="PROSITE" id="PS50109">
    <property type="entry name" value="HIS_KIN"/>
    <property type="match status" value="1"/>
</dbReference>
<gene>
    <name evidence="10" type="ORF">GND95_10145</name>
</gene>
<feature type="domain" description="Histidine kinase" evidence="9">
    <location>
        <begin position="344"/>
        <end position="565"/>
    </location>
</feature>
<organism evidence="10 11">
    <name type="scientific">Defluviitalea raffinosedens</name>
    <dbReference type="NCBI Taxonomy" id="1450156"/>
    <lineage>
        <taxon>Bacteria</taxon>
        <taxon>Bacillati</taxon>
        <taxon>Bacillota</taxon>
        <taxon>Clostridia</taxon>
        <taxon>Lachnospirales</taxon>
        <taxon>Defluviitaleaceae</taxon>
        <taxon>Defluviitalea</taxon>
    </lineage>
</organism>
<dbReference type="SMART" id="SM00388">
    <property type="entry name" value="HisKA"/>
    <property type="match status" value="1"/>
</dbReference>
<dbReference type="Gene3D" id="3.30.450.40">
    <property type="match status" value="1"/>
</dbReference>
<comment type="caution">
    <text evidence="10">The sequence shown here is derived from an EMBL/GenBank/DDBJ whole genome shotgun (WGS) entry which is preliminary data.</text>
</comment>
<dbReference type="Gene3D" id="1.10.287.130">
    <property type="match status" value="1"/>
</dbReference>
<dbReference type="FunFam" id="3.30.565.10:FF:000010">
    <property type="entry name" value="Sensor histidine kinase RcsC"/>
    <property type="match status" value="1"/>
</dbReference>
<evidence type="ECO:0000313" key="10">
    <source>
        <dbReference type="EMBL" id="KAE9633220.1"/>
    </source>
</evidence>
<dbReference type="Pfam" id="PF13492">
    <property type="entry name" value="GAF_3"/>
    <property type="match status" value="1"/>
</dbReference>
<evidence type="ECO:0000259" key="9">
    <source>
        <dbReference type="PROSITE" id="PS50109"/>
    </source>
</evidence>
<evidence type="ECO:0000256" key="5">
    <source>
        <dbReference type="ARBA" id="ARBA00022679"/>
    </source>
</evidence>
<evidence type="ECO:0000256" key="6">
    <source>
        <dbReference type="ARBA" id="ARBA00022777"/>
    </source>
</evidence>
<evidence type="ECO:0000313" key="11">
    <source>
        <dbReference type="Proteomes" id="UP000483018"/>
    </source>
</evidence>
<dbReference type="PANTHER" id="PTHR43711">
    <property type="entry name" value="TWO-COMPONENT HISTIDINE KINASE"/>
    <property type="match status" value="1"/>
</dbReference>
<dbReference type="SUPFAM" id="SSF55874">
    <property type="entry name" value="ATPase domain of HSP90 chaperone/DNA topoisomerase II/histidine kinase"/>
    <property type="match status" value="1"/>
</dbReference>
<dbReference type="Pfam" id="PF02518">
    <property type="entry name" value="HATPase_c"/>
    <property type="match status" value="1"/>
</dbReference>
<dbReference type="FunFam" id="1.10.287.130:FF:000001">
    <property type="entry name" value="Two-component sensor histidine kinase"/>
    <property type="match status" value="1"/>
</dbReference>
<dbReference type="InterPro" id="IPR003018">
    <property type="entry name" value="GAF"/>
</dbReference>
<keyword evidence="6" id="KW-0418">Kinase</keyword>
<dbReference type="InterPro" id="IPR004358">
    <property type="entry name" value="Sig_transdc_His_kin-like_C"/>
</dbReference>
<dbReference type="InterPro" id="IPR036097">
    <property type="entry name" value="HisK_dim/P_sf"/>
</dbReference>
<keyword evidence="7" id="KW-0902">Two-component regulatory system</keyword>
<dbReference type="CDD" id="cd16922">
    <property type="entry name" value="HATPase_EvgS-ArcB-TorS-like"/>
    <property type="match status" value="1"/>
</dbReference>
<evidence type="ECO:0000256" key="2">
    <source>
        <dbReference type="ARBA" id="ARBA00006402"/>
    </source>
</evidence>
<dbReference type="EMBL" id="WSLF01000009">
    <property type="protein sequence ID" value="KAE9633220.1"/>
    <property type="molecule type" value="Genomic_DNA"/>
</dbReference>
<dbReference type="InterPro" id="IPR003594">
    <property type="entry name" value="HATPase_dom"/>
</dbReference>
<dbReference type="EC" id="2.7.13.3" evidence="3"/>
<dbReference type="AlphaFoldDB" id="A0A7C8LDY8"/>
<dbReference type="SUPFAM" id="SSF55781">
    <property type="entry name" value="GAF domain-like"/>
    <property type="match status" value="1"/>
</dbReference>
<dbReference type="InterPro" id="IPR029016">
    <property type="entry name" value="GAF-like_dom_sf"/>
</dbReference>
<evidence type="ECO:0000256" key="7">
    <source>
        <dbReference type="ARBA" id="ARBA00023012"/>
    </source>
</evidence>
<evidence type="ECO:0000256" key="3">
    <source>
        <dbReference type="ARBA" id="ARBA00012438"/>
    </source>
</evidence>
<name>A0A7C8LDY8_9FIRM</name>
<dbReference type="CDD" id="cd00082">
    <property type="entry name" value="HisKA"/>
    <property type="match status" value="1"/>
</dbReference>
<dbReference type="InterPro" id="IPR003661">
    <property type="entry name" value="HisK_dim/P_dom"/>
</dbReference>
<protein>
    <recommendedName>
        <fullName evidence="8">Circadian input-output histidine kinase CikA</fullName>
        <ecNumber evidence="3">2.7.13.3</ecNumber>
    </recommendedName>
</protein>
<accession>A0A7C8LDY8</accession>
<keyword evidence="5" id="KW-0808">Transferase</keyword>
<sequence>MDQKLYLNSEVRRLGHFVNRCERYMDDILFGWEKNMMDREYIDQQNRIIEAPSITIKNVLIALGYFIDNEKESFLNPSDKCKKMIRDLVLHIVQKHSHRGTKIHHIQDRIILLKYSIMEVITKWKVLEEHELKYVGAFFDHVINQFTDIAVNDFQTAFETLARPILNLNNYDELCGEIVSKTCSLLPQDYCSLVTFYNDTHSVRISDYTGELFSELMHPIDWELIDKVRKEKITYMKTVRKKDRLQDWAQISGPIEINNKVVGVLSLHYRSAHHFDYDEQKMLEILCRQAAVSIHTLKLYKKLSYAYQNSKFVNEELRLTKSRLEESNKNLLELDRLKSMFIANISHELKTPLNTIIGFSELLMSSLEDKIPEQNLKDLNNIYQSGKYLLRLINDILDLSKIEAGKVEFENEEVDLYEIVLNGAMTLRSLIGDKNIEIKYNFDPYLPKIMGDETRIQQVLYNIIGNAAKFTNEGSITISARADFENQRAIFSVEDTGIGIKKEDQSKVFERFAQISNKQFNIEEKGSGLGMTIAKELLSRMGGEIWFKSTYKKGTTFYFSLPLNKQ</sequence>
<comment type="catalytic activity">
    <reaction evidence="1">
        <text>ATP + protein L-histidine = ADP + protein N-phospho-L-histidine.</text>
        <dbReference type="EC" id="2.7.13.3"/>
    </reaction>
</comment>
<dbReference type="InterPro" id="IPR050736">
    <property type="entry name" value="Sensor_HK_Regulatory"/>
</dbReference>
<dbReference type="Gene3D" id="3.30.565.10">
    <property type="entry name" value="Histidine kinase-like ATPase, C-terminal domain"/>
    <property type="match status" value="1"/>
</dbReference>
<dbReference type="Proteomes" id="UP000483018">
    <property type="component" value="Unassembled WGS sequence"/>
</dbReference>
<dbReference type="Pfam" id="PF00512">
    <property type="entry name" value="HisKA"/>
    <property type="match status" value="1"/>
</dbReference>
<dbReference type="SMART" id="SM00065">
    <property type="entry name" value="GAF"/>
    <property type="match status" value="1"/>
</dbReference>
<dbReference type="PRINTS" id="PR00344">
    <property type="entry name" value="BCTRLSENSOR"/>
</dbReference>
<dbReference type="SUPFAM" id="SSF47384">
    <property type="entry name" value="Homodimeric domain of signal transducing histidine kinase"/>
    <property type="match status" value="1"/>
</dbReference>
<evidence type="ECO:0000256" key="8">
    <source>
        <dbReference type="ARBA" id="ARBA00074306"/>
    </source>
</evidence>
<dbReference type="InterPro" id="IPR036890">
    <property type="entry name" value="HATPase_C_sf"/>
</dbReference>
<dbReference type="InterPro" id="IPR005467">
    <property type="entry name" value="His_kinase_dom"/>
</dbReference>
<evidence type="ECO:0000256" key="4">
    <source>
        <dbReference type="ARBA" id="ARBA00022553"/>
    </source>
</evidence>
<keyword evidence="4" id="KW-0597">Phosphoprotein</keyword>
<dbReference type="GO" id="GO:0000155">
    <property type="term" value="F:phosphorelay sensor kinase activity"/>
    <property type="evidence" value="ECO:0007669"/>
    <property type="project" value="InterPro"/>
</dbReference>
<comment type="similarity">
    <text evidence="2">In the N-terminal section; belongs to the phytochrome family.</text>
</comment>